<dbReference type="Gene3D" id="1.20.990.10">
    <property type="entry name" value="NADPH-cytochrome p450 Reductase, Chain A, domain 3"/>
    <property type="match status" value="1"/>
</dbReference>
<evidence type="ECO:0000256" key="3">
    <source>
        <dbReference type="ARBA" id="ARBA00001966"/>
    </source>
</evidence>
<evidence type="ECO:0000256" key="7">
    <source>
        <dbReference type="ARBA" id="ARBA00022485"/>
    </source>
</evidence>
<feature type="domain" description="4Fe-4S Mo/W bis-MGD-type" evidence="21">
    <location>
        <begin position="5"/>
        <end position="66"/>
    </location>
</feature>
<dbReference type="InterPro" id="IPR017927">
    <property type="entry name" value="FAD-bd_FR_type"/>
</dbReference>
<dbReference type="InterPro" id="IPR001094">
    <property type="entry name" value="Flavdoxin-like"/>
</dbReference>
<keyword evidence="9" id="KW-0285">Flavoprotein</keyword>
<evidence type="ECO:0000256" key="2">
    <source>
        <dbReference type="ARBA" id="ARBA00001942"/>
    </source>
</evidence>
<evidence type="ECO:0000313" key="22">
    <source>
        <dbReference type="EMBL" id="TWG26265.1"/>
    </source>
</evidence>
<dbReference type="InterPro" id="IPR008254">
    <property type="entry name" value="Flavodoxin/NO_synth"/>
</dbReference>
<dbReference type="PROSITE" id="PS00551">
    <property type="entry name" value="MOLYBDOPTERIN_PROK_1"/>
    <property type="match status" value="1"/>
</dbReference>
<evidence type="ECO:0000259" key="21">
    <source>
        <dbReference type="PROSITE" id="PS51669"/>
    </source>
</evidence>
<evidence type="ECO:0000256" key="10">
    <source>
        <dbReference type="ARBA" id="ARBA00022643"/>
    </source>
</evidence>
<keyword evidence="16" id="KW-0411">Iron-sulfur</keyword>
<dbReference type="GO" id="GO:0042128">
    <property type="term" value="P:nitrate assimilation"/>
    <property type="evidence" value="ECO:0007669"/>
    <property type="project" value="UniProtKB-KW"/>
</dbReference>
<keyword evidence="11" id="KW-0479">Metal-binding</keyword>
<dbReference type="CDD" id="cd02791">
    <property type="entry name" value="MopB_CT_Nitrate-R-NapA-like"/>
    <property type="match status" value="1"/>
</dbReference>
<evidence type="ECO:0000256" key="13">
    <source>
        <dbReference type="ARBA" id="ARBA00022857"/>
    </source>
</evidence>
<dbReference type="InterPro" id="IPR027467">
    <property type="entry name" value="MopterinOxRdtase_cofactor_BS"/>
</dbReference>
<accession>A0A561WQW9</accession>
<comment type="cofactor">
    <cofactor evidence="1">
        <name>FMN</name>
        <dbReference type="ChEBI" id="CHEBI:58210"/>
    </cofactor>
</comment>
<dbReference type="InterPro" id="IPR029039">
    <property type="entry name" value="Flavoprotein-like_sf"/>
</dbReference>
<keyword evidence="13" id="KW-0521">NADP</keyword>
<dbReference type="Proteomes" id="UP000320239">
    <property type="component" value="Unassembled WGS sequence"/>
</dbReference>
<evidence type="ECO:0000256" key="16">
    <source>
        <dbReference type="ARBA" id="ARBA00023014"/>
    </source>
</evidence>
<dbReference type="PANTHER" id="PTHR43105:SF9">
    <property type="entry name" value="NADPH-FE(3+) OXIDOREDUCTASE SUBUNIT ALPHA"/>
    <property type="match status" value="1"/>
</dbReference>
<dbReference type="Pfam" id="PF00667">
    <property type="entry name" value="FAD_binding_1"/>
    <property type="match status" value="1"/>
</dbReference>
<evidence type="ECO:0000256" key="11">
    <source>
        <dbReference type="ARBA" id="ARBA00022723"/>
    </source>
</evidence>
<dbReference type="OrthoDB" id="7376058at2"/>
<evidence type="ECO:0000259" key="19">
    <source>
        <dbReference type="PROSITE" id="PS50902"/>
    </source>
</evidence>
<feature type="domain" description="Flavodoxin-like" evidence="19">
    <location>
        <begin position="800"/>
        <end position="938"/>
    </location>
</feature>
<evidence type="ECO:0000256" key="9">
    <source>
        <dbReference type="ARBA" id="ARBA00022630"/>
    </source>
</evidence>
<keyword evidence="10" id="KW-0288">FMN</keyword>
<dbReference type="Pfam" id="PF00384">
    <property type="entry name" value="Molybdopterin"/>
    <property type="match status" value="1"/>
</dbReference>
<proteinExistence type="inferred from homology"/>
<dbReference type="Pfam" id="PF00258">
    <property type="entry name" value="Flavodoxin_1"/>
    <property type="match status" value="1"/>
</dbReference>
<evidence type="ECO:0000256" key="12">
    <source>
        <dbReference type="ARBA" id="ARBA00022827"/>
    </source>
</evidence>
<dbReference type="GO" id="GO:0016020">
    <property type="term" value="C:membrane"/>
    <property type="evidence" value="ECO:0007669"/>
    <property type="project" value="TreeGrafter"/>
</dbReference>
<dbReference type="CDD" id="cd06199">
    <property type="entry name" value="SiR"/>
    <property type="match status" value="1"/>
</dbReference>
<evidence type="ECO:0000256" key="5">
    <source>
        <dbReference type="ARBA" id="ARBA00008747"/>
    </source>
</evidence>
<dbReference type="Gene3D" id="2.40.30.10">
    <property type="entry name" value="Translation factors"/>
    <property type="match status" value="1"/>
</dbReference>
<evidence type="ECO:0000256" key="17">
    <source>
        <dbReference type="ARBA" id="ARBA00023063"/>
    </source>
</evidence>
<evidence type="ECO:0000256" key="1">
    <source>
        <dbReference type="ARBA" id="ARBA00001917"/>
    </source>
</evidence>
<dbReference type="InterPro" id="IPR001433">
    <property type="entry name" value="OxRdtase_FAD/NAD-bd"/>
</dbReference>
<dbReference type="InterPro" id="IPR039261">
    <property type="entry name" value="FNR_nucleotide-bd"/>
</dbReference>
<evidence type="ECO:0000256" key="8">
    <source>
        <dbReference type="ARBA" id="ARBA00022505"/>
    </source>
</evidence>
<sequence>MAADVTQVRTVCGYCGVGCGMVLDVAREPDGRRRVLKATGDRDHPANRGRLCTKGATSADLLGAGGRSTHAMIRAERGAEPQKQNLDEAIAETARRLRAIVDEHGPDAFAMYVSGQLTLEAQYLANKLVKGYIGTNNIESNSRLCMASAGTGYKLSLGADGPPGSYDDLDHADVFLVIGANMADCHPILFLRMMERVKAGAKLIVVDPRRNTTAGKADLFLQIRPGTDLALLNGLLHLVEKDERFIAAYTEGWESMPPLLADYPPERVAELTGLAAGDIRTAAEWISGADNWVTLWTMGLNQSTHGTWNTNAICNLHLATGAICRTGSGPFSLTGQPNAMGGREMGYMGPGLPGQRSVLVPADREFTERIWDLPGGTLRAEVGKGTVEMFEQMAAGRIKACWIVCTNPVASVGNRKTVIAGLEAAELVITQDAFAETETNAYADIALPAAMWSETDGIMINSERNLTLVHPVVDAPGDALPDWLLIARIAAAMGYGDAFSYASAAEILDEIKLFANPQTGYDLRGVSYPRLAAGPVQWPAAPDGPDRNPIRYRTADGGLRFATASGKAVFHPRPHLDPAELPDDDYPYVLNTGRVQHQWHTLTKTGKVAKLNKLDPGPFVEIHPADAAALGIAGGDQVEIASRRGRAVLPAVLTDRVRPGACFAPFHWNDLFGEYVSVNAVTSDAVDPLSFQPELKVCAVALSRVAAPAPAPPLSPDGTVHQLLGLDPQPPALTGGQRRYLAGFLAGLPPARTGAPTLPAGAPFDPDTAMWVNGLLAGIFATGPEPVAGLEKATASGPPLQILWASQTGTAEEFARGLGERLAATGRQISVRAMDGAAADLLDPGADLLIVTSTFGDGDAPDNGSAFWQSLAGDGAPRLDGRRFAVLAFGDSRYDDFCGHGRRLDERLAELGGIRLAPRADCEPDYEDTAARWLEAVVSALTAKPVPTPTRADPMTATLVGNRLLSLPGSAKEVRRFTFDTGGRLEYQAGDALGVWPVNSPELVEEWLSVTGLAPDTAVELDRVGMIGLAEALSRHLDITKITTDLLRFAAERGGDGQLKTLLRPDNKGELAKWTWGRQAVDLIAEHGVRASAQEWAGVLKRLQPRLYSISSTPLVDPDRVSLTVSVVRFDSLRGRPRRGVCSTHLADAGPDLQVPLFVQKTPHFRPPADPATPMIMVGPGTGVAPFLGFLQERQATGASGANWLFFGEQRRATDFYYREELAALSAAGTLNRLDLAFSRDQRTKVYVQDRMREQGAQVWAWLQDGAHLYVCGDASRMAKDVDRALHEIAVNHGRLAPEAATAYLKQLAADKRYVRDVY</sequence>
<dbReference type="Gene3D" id="3.40.50.740">
    <property type="match status" value="1"/>
</dbReference>
<keyword evidence="14" id="KW-0560">Oxidoreductase</keyword>
<evidence type="ECO:0000256" key="14">
    <source>
        <dbReference type="ARBA" id="ARBA00023002"/>
    </source>
</evidence>
<organism evidence="22 23">
    <name type="scientific">Actinoplanes teichomyceticus</name>
    <dbReference type="NCBI Taxonomy" id="1867"/>
    <lineage>
        <taxon>Bacteria</taxon>
        <taxon>Bacillati</taxon>
        <taxon>Actinomycetota</taxon>
        <taxon>Actinomycetes</taxon>
        <taxon>Micromonosporales</taxon>
        <taxon>Micromonosporaceae</taxon>
        <taxon>Actinoplanes</taxon>
    </lineage>
</organism>
<dbReference type="SMART" id="SM00926">
    <property type="entry name" value="Molybdop_Fe4S4"/>
    <property type="match status" value="1"/>
</dbReference>
<dbReference type="Gene3D" id="2.40.40.20">
    <property type="match status" value="1"/>
</dbReference>
<dbReference type="PROSITE" id="PS50902">
    <property type="entry name" value="FLAVODOXIN_LIKE"/>
    <property type="match status" value="1"/>
</dbReference>
<evidence type="ECO:0000259" key="20">
    <source>
        <dbReference type="PROSITE" id="PS51384"/>
    </source>
</evidence>
<dbReference type="GO" id="GO:0010181">
    <property type="term" value="F:FMN binding"/>
    <property type="evidence" value="ECO:0007669"/>
    <property type="project" value="InterPro"/>
</dbReference>
<dbReference type="InterPro" id="IPR006656">
    <property type="entry name" value="Mopterin_OxRdtase"/>
</dbReference>
<dbReference type="PROSITE" id="PS51669">
    <property type="entry name" value="4FE4S_MOW_BIS_MGD"/>
    <property type="match status" value="1"/>
</dbReference>
<dbReference type="SUPFAM" id="SSF52218">
    <property type="entry name" value="Flavoproteins"/>
    <property type="match status" value="1"/>
</dbReference>
<dbReference type="Pfam" id="PF01568">
    <property type="entry name" value="Molydop_binding"/>
    <property type="match status" value="1"/>
</dbReference>
<feature type="domain" description="FAD-binding FR-type" evidence="20">
    <location>
        <begin position="952"/>
        <end position="1168"/>
    </location>
</feature>
<evidence type="ECO:0000256" key="18">
    <source>
        <dbReference type="ARBA" id="ARBA00052219"/>
    </source>
</evidence>
<dbReference type="PANTHER" id="PTHR43105">
    <property type="entry name" value="RESPIRATORY NITRATE REDUCTASE"/>
    <property type="match status" value="1"/>
</dbReference>
<keyword evidence="15" id="KW-0408">Iron</keyword>
<dbReference type="InterPro" id="IPR006963">
    <property type="entry name" value="Mopterin_OxRdtase_4Fe-4S_dom"/>
</dbReference>
<dbReference type="InterPro" id="IPR041957">
    <property type="entry name" value="CT_Nitrate-R-NapA-like"/>
</dbReference>
<dbReference type="InterPro" id="IPR050123">
    <property type="entry name" value="Prok_molybdopt-oxidoreductase"/>
</dbReference>
<evidence type="ECO:0000256" key="4">
    <source>
        <dbReference type="ARBA" id="ARBA00001974"/>
    </source>
</evidence>
<comment type="cofactor">
    <cofactor evidence="3">
        <name>[4Fe-4S] cluster</name>
        <dbReference type="ChEBI" id="CHEBI:49883"/>
    </cofactor>
</comment>
<keyword evidence="8" id="KW-0500">Molybdenum</keyword>
<dbReference type="Gene3D" id="3.40.228.10">
    <property type="entry name" value="Dimethylsulfoxide Reductase, domain 2"/>
    <property type="match status" value="1"/>
</dbReference>
<comment type="catalytic activity">
    <reaction evidence="18">
        <text>hydrogen sulfide + 3 NADP(+) + 3 H2O = sulfite + 3 NADPH + 4 H(+)</text>
        <dbReference type="Rhea" id="RHEA:13801"/>
        <dbReference type="ChEBI" id="CHEBI:15377"/>
        <dbReference type="ChEBI" id="CHEBI:15378"/>
        <dbReference type="ChEBI" id="CHEBI:17359"/>
        <dbReference type="ChEBI" id="CHEBI:29919"/>
        <dbReference type="ChEBI" id="CHEBI:57783"/>
        <dbReference type="ChEBI" id="CHEBI:58349"/>
        <dbReference type="EC" id="1.8.1.2"/>
    </reaction>
</comment>
<dbReference type="Pfam" id="PF00175">
    <property type="entry name" value="NAD_binding_1"/>
    <property type="match status" value="1"/>
</dbReference>
<comment type="caution">
    <text evidence="22">The sequence shown here is derived from an EMBL/GenBank/DDBJ whole genome shotgun (WGS) entry which is preliminary data.</text>
</comment>
<keyword evidence="17" id="KW-0534">Nitrate assimilation</keyword>
<dbReference type="RefSeq" id="WP_122981664.1">
    <property type="nucleotide sequence ID" value="NZ_BOMX01000026.1"/>
</dbReference>
<comment type="cofactor">
    <cofactor evidence="2">
        <name>Mo-bis(molybdopterin guanine dinucleotide)</name>
        <dbReference type="ChEBI" id="CHEBI:60539"/>
    </cofactor>
</comment>
<reference evidence="22 23" key="1">
    <citation type="submission" date="2019-06" db="EMBL/GenBank/DDBJ databases">
        <title>Sequencing the genomes of 1000 actinobacteria strains.</title>
        <authorList>
            <person name="Klenk H.-P."/>
        </authorList>
    </citation>
    <scope>NUCLEOTIDE SEQUENCE [LARGE SCALE GENOMIC DNA]</scope>
    <source>
        <strain evidence="22 23">DSM 43866</strain>
    </source>
</reference>
<dbReference type="InterPro" id="IPR017938">
    <property type="entry name" value="Riboflavin_synthase-like_b-brl"/>
</dbReference>
<dbReference type="InterPro" id="IPR009010">
    <property type="entry name" value="Asp_de-COase-like_dom_sf"/>
</dbReference>
<dbReference type="GO" id="GO:0046872">
    <property type="term" value="F:metal ion binding"/>
    <property type="evidence" value="ECO:0007669"/>
    <property type="project" value="UniProtKB-KW"/>
</dbReference>
<dbReference type="GO" id="GO:0004783">
    <property type="term" value="F:sulfite reductase (NADPH) activity"/>
    <property type="evidence" value="ECO:0007669"/>
    <property type="project" value="UniProtKB-EC"/>
</dbReference>
<dbReference type="FunFam" id="3.40.50.80:FF:000001">
    <property type="entry name" value="NADPH--cytochrome P450 reductase 1"/>
    <property type="match status" value="1"/>
</dbReference>
<dbReference type="CDD" id="cd02754">
    <property type="entry name" value="MopB_Nitrate-R-NapA-like"/>
    <property type="match status" value="1"/>
</dbReference>
<dbReference type="PROSITE" id="PS51384">
    <property type="entry name" value="FAD_FR"/>
    <property type="match status" value="1"/>
</dbReference>
<protein>
    <recommendedName>
        <fullName evidence="6">assimilatory sulfite reductase (NADPH)</fullName>
        <ecNumber evidence="6">1.8.1.2</ecNumber>
    </recommendedName>
</protein>
<comment type="cofactor">
    <cofactor evidence="4">
        <name>FAD</name>
        <dbReference type="ChEBI" id="CHEBI:57692"/>
    </cofactor>
</comment>
<evidence type="ECO:0000313" key="23">
    <source>
        <dbReference type="Proteomes" id="UP000320239"/>
    </source>
</evidence>
<dbReference type="Gene3D" id="3.40.50.360">
    <property type="match status" value="1"/>
</dbReference>
<dbReference type="InterPro" id="IPR023173">
    <property type="entry name" value="NADPH_Cyt_P450_Rdtase_alpha"/>
</dbReference>
<gene>
    <name evidence="22" type="ORF">FHX34_1011246</name>
</gene>
<name>A0A561WQW9_ACTTI</name>
<dbReference type="Gene3D" id="2.20.25.90">
    <property type="entry name" value="ADC-like domains"/>
    <property type="match status" value="1"/>
</dbReference>
<dbReference type="SUPFAM" id="SSF50692">
    <property type="entry name" value="ADC-like"/>
    <property type="match status" value="1"/>
</dbReference>
<dbReference type="PRINTS" id="PR00371">
    <property type="entry name" value="FPNCR"/>
</dbReference>
<keyword evidence="12" id="KW-0274">FAD</keyword>
<evidence type="ECO:0000256" key="6">
    <source>
        <dbReference type="ARBA" id="ARBA00012604"/>
    </source>
</evidence>
<keyword evidence="7" id="KW-0004">4Fe-4S</keyword>
<dbReference type="GO" id="GO:0051539">
    <property type="term" value="F:4 iron, 4 sulfur cluster binding"/>
    <property type="evidence" value="ECO:0007669"/>
    <property type="project" value="UniProtKB-KW"/>
</dbReference>
<dbReference type="InterPro" id="IPR006657">
    <property type="entry name" value="MoPterin_dinucl-bd_dom"/>
</dbReference>
<comment type="similarity">
    <text evidence="5">Belongs to the prokaryotic molybdopterin-containing oxidoreductase family. NasA/NapA/NarB subfamily.</text>
</comment>
<dbReference type="InterPro" id="IPR003097">
    <property type="entry name" value="CysJ-like_FAD-binding"/>
</dbReference>
<dbReference type="Gene3D" id="3.40.50.80">
    <property type="entry name" value="Nucleotide-binding domain of ferredoxin-NADP reductase (FNR) module"/>
    <property type="match status" value="1"/>
</dbReference>
<dbReference type="EC" id="1.8.1.2" evidence="6"/>
<evidence type="ECO:0000256" key="15">
    <source>
        <dbReference type="ARBA" id="ARBA00023004"/>
    </source>
</evidence>
<dbReference type="SUPFAM" id="SSF52343">
    <property type="entry name" value="Ferredoxin reductase-like, C-terminal NADP-linked domain"/>
    <property type="match status" value="1"/>
</dbReference>
<dbReference type="SUPFAM" id="SSF53706">
    <property type="entry name" value="Formate dehydrogenase/DMSO reductase, domains 1-3"/>
    <property type="match status" value="1"/>
</dbReference>
<keyword evidence="23" id="KW-1185">Reference proteome</keyword>
<dbReference type="EMBL" id="VIWY01000001">
    <property type="protein sequence ID" value="TWG26265.1"/>
    <property type="molecule type" value="Genomic_DNA"/>
</dbReference>
<dbReference type="InterPro" id="IPR001709">
    <property type="entry name" value="Flavoprot_Pyr_Nucl_cyt_Rdtase"/>
</dbReference>
<dbReference type="GO" id="GO:0043546">
    <property type="term" value="F:molybdopterin cofactor binding"/>
    <property type="evidence" value="ECO:0007669"/>
    <property type="project" value="InterPro"/>
</dbReference>
<dbReference type="Pfam" id="PF04879">
    <property type="entry name" value="Molybdop_Fe4S4"/>
    <property type="match status" value="1"/>
</dbReference>
<dbReference type="PRINTS" id="PR00369">
    <property type="entry name" value="FLAVODOXIN"/>
</dbReference>
<dbReference type="SUPFAM" id="SSF63380">
    <property type="entry name" value="Riboflavin synthase domain-like"/>
    <property type="match status" value="1"/>
</dbReference>